<dbReference type="PANTHER" id="PTHR30255">
    <property type="entry name" value="SINGLE-STRANDED-DNA-SPECIFIC EXONUCLEASE RECJ"/>
    <property type="match status" value="1"/>
</dbReference>
<feature type="coiled-coil region" evidence="6">
    <location>
        <begin position="306"/>
        <end position="333"/>
    </location>
</feature>
<protein>
    <recommendedName>
        <fullName evidence="2">Single-stranded-DNA-specific exonuclease RecJ</fullName>
    </recommendedName>
</protein>
<evidence type="ECO:0000313" key="12">
    <source>
        <dbReference type="Proteomes" id="UP000622860"/>
    </source>
</evidence>
<dbReference type="Pfam" id="PF02272">
    <property type="entry name" value="DHHA1"/>
    <property type="match status" value="1"/>
</dbReference>
<dbReference type="InterPro" id="IPR018779">
    <property type="entry name" value="RecJ_C"/>
</dbReference>
<dbReference type="InterPro" id="IPR038763">
    <property type="entry name" value="DHH_sf"/>
</dbReference>
<keyword evidence="5 11" id="KW-0269">Exonuclease</keyword>
<evidence type="ECO:0000313" key="11">
    <source>
        <dbReference type="EMBL" id="GGG62689.1"/>
    </source>
</evidence>
<dbReference type="GO" id="GO:0003676">
    <property type="term" value="F:nucleic acid binding"/>
    <property type="evidence" value="ECO:0007669"/>
    <property type="project" value="InterPro"/>
</dbReference>
<dbReference type="InterPro" id="IPR004610">
    <property type="entry name" value="RecJ"/>
</dbReference>
<keyword evidence="12" id="KW-1185">Reference proteome</keyword>
<evidence type="ECO:0000256" key="5">
    <source>
        <dbReference type="ARBA" id="ARBA00022839"/>
    </source>
</evidence>
<feature type="domain" description="DHHA1" evidence="8">
    <location>
        <begin position="342"/>
        <end position="436"/>
    </location>
</feature>
<dbReference type="Proteomes" id="UP000622860">
    <property type="component" value="Unassembled WGS sequence"/>
</dbReference>
<evidence type="ECO:0000259" key="10">
    <source>
        <dbReference type="Pfam" id="PF17768"/>
    </source>
</evidence>
<organism evidence="11 12">
    <name type="scientific">Virgibacillus oceani</name>
    <dbReference type="NCBI Taxonomy" id="1479511"/>
    <lineage>
        <taxon>Bacteria</taxon>
        <taxon>Bacillati</taxon>
        <taxon>Bacillota</taxon>
        <taxon>Bacilli</taxon>
        <taxon>Bacillales</taxon>
        <taxon>Bacillaceae</taxon>
        <taxon>Virgibacillus</taxon>
    </lineage>
</organism>
<accession>A0A917LWQ1</accession>
<feature type="domain" description="Single-stranded-DNA-specific exonuclease RecJ C-terminal" evidence="9">
    <location>
        <begin position="563"/>
        <end position="758"/>
    </location>
</feature>
<dbReference type="RefSeq" id="WP_188453539.1">
    <property type="nucleotide sequence ID" value="NZ_BMFR01000001.1"/>
</dbReference>
<reference evidence="11" key="2">
    <citation type="submission" date="2020-09" db="EMBL/GenBank/DDBJ databases">
        <authorList>
            <person name="Sun Q."/>
            <person name="Zhou Y."/>
        </authorList>
    </citation>
    <scope>NUCLEOTIDE SEQUENCE</scope>
    <source>
        <strain evidence="11">CGMCC 1.12754</strain>
    </source>
</reference>
<dbReference type="NCBIfam" id="TIGR00644">
    <property type="entry name" value="recJ"/>
    <property type="match status" value="1"/>
</dbReference>
<comment type="caution">
    <text evidence="11">The sequence shown here is derived from an EMBL/GenBank/DDBJ whole genome shotgun (WGS) entry which is preliminary data.</text>
</comment>
<dbReference type="InterPro" id="IPR001667">
    <property type="entry name" value="DDH_dom"/>
</dbReference>
<evidence type="ECO:0000259" key="8">
    <source>
        <dbReference type="Pfam" id="PF02272"/>
    </source>
</evidence>
<dbReference type="GO" id="GO:0008409">
    <property type="term" value="F:5'-3' exonuclease activity"/>
    <property type="evidence" value="ECO:0007669"/>
    <property type="project" value="InterPro"/>
</dbReference>
<dbReference type="GO" id="GO:0006310">
    <property type="term" value="P:DNA recombination"/>
    <property type="evidence" value="ECO:0007669"/>
    <property type="project" value="InterPro"/>
</dbReference>
<dbReference type="Pfam" id="PF10141">
    <property type="entry name" value="ssDNA-exonuc_C"/>
    <property type="match status" value="1"/>
</dbReference>
<evidence type="ECO:0000256" key="4">
    <source>
        <dbReference type="ARBA" id="ARBA00022801"/>
    </source>
</evidence>
<dbReference type="Gene3D" id="3.10.310.30">
    <property type="match status" value="1"/>
</dbReference>
<dbReference type="PANTHER" id="PTHR30255:SF2">
    <property type="entry name" value="SINGLE-STRANDED-DNA-SPECIFIC EXONUCLEASE RECJ"/>
    <property type="match status" value="1"/>
</dbReference>
<name>A0A917LWQ1_9BACI</name>
<dbReference type="AlphaFoldDB" id="A0A917LWQ1"/>
<keyword evidence="4" id="KW-0378">Hydrolase</keyword>
<evidence type="ECO:0000259" key="7">
    <source>
        <dbReference type="Pfam" id="PF01368"/>
    </source>
</evidence>
<dbReference type="SUPFAM" id="SSF64182">
    <property type="entry name" value="DHH phosphoesterases"/>
    <property type="match status" value="1"/>
</dbReference>
<proteinExistence type="inferred from homology"/>
<reference evidence="11" key="1">
    <citation type="journal article" date="2014" name="Int. J. Syst. Evol. Microbiol.">
        <title>Complete genome sequence of Corynebacterium casei LMG S-19264T (=DSM 44701T), isolated from a smear-ripened cheese.</title>
        <authorList>
            <consortium name="US DOE Joint Genome Institute (JGI-PGF)"/>
            <person name="Walter F."/>
            <person name="Albersmeier A."/>
            <person name="Kalinowski J."/>
            <person name="Ruckert C."/>
        </authorList>
    </citation>
    <scope>NUCLEOTIDE SEQUENCE</scope>
    <source>
        <strain evidence="11">CGMCC 1.12754</strain>
    </source>
</reference>
<dbReference type="InterPro" id="IPR003156">
    <property type="entry name" value="DHHA1_dom"/>
</dbReference>
<comment type="similarity">
    <text evidence="1">Belongs to the RecJ family.</text>
</comment>
<feature type="domain" description="RecJ OB" evidence="10">
    <location>
        <begin position="454"/>
        <end position="556"/>
    </location>
</feature>
<dbReference type="Pfam" id="PF01368">
    <property type="entry name" value="DHH"/>
    <property type="match status" value="1"/>
</dbReference>
<evidence type="ECO:0000256" key="1">
    <source>
        <dbReference type="ARBA" id="ARBA00005915"/>
    </source>
</evidence>
<dbReference type="InterPro" id="IPR051673">
    <property type="entry name" value="SSDNA_exonuclease_RecJ"/>
</dbReference>
<evidence type="ECO:0000256" key="2">
    <source>
        <dbReference type="ARBA" id="ARBA00019841"/>
    </source>
</evidence>
<dbReference type="Pfam" id="PF17768">
    <property type="entry name" value="RecJ_OB"/>
    <property type="match status" value="1"/>
</dbReference>
<dbReference type="EMBL" id="BMFR01000001">
    <property type="protein sequence ID" value="GGG62689.1"/>
    <property type="molecule type" value="Genomic_DNA"/>
</dbReference>
<feature type="domain" description="DDH" evidence="7">
    <location>
        <begin position="83"/>
        <end position="226"/>
    </location>
</feature>
<evidence type="ECO:0000256" key="3">
    <source>
        <dbReference type="ARBA" id="ARBA00022722"/>
    </source>
</evidence>
<dbReference type="InterPro" id="IPR041122">
    <property type="entry name" value="RecJ_OB"/>
</dbReference>
<gene>
    <name evidence="11" type="primary">recJ</name>
    <name evidence="11" type="ORF">GCM10011398_02590</name>
</gene>
<evidence type="ECO:0000259" key="9">
    <source>
        <dbReference type="Pfam" id="PF10141"/>
    </source>
</evidence>
<dbReference type="Gene3D" id="3.90.1640.30">
    <property type="match status" value="1"/>
</dbReference>
<keyword evidence="6" id="KW-0175">Coiled coil</keyword>
<keyword evidence="3" id="KW-0540">Nuclease</keyword>
<sequence length="780" mass="88260">MLQSKATWKFTTIQDNINQWTDDTNNNLSPVIKELLLQRGINTAQDANEFLSPSLDNLFTPKGFASIDKAAERVHKAIEHNEKILIYGDYDADGVSSTAVILKALQELGAEVDFYIPNRFTEGYGPNETAFRQAYERGYRLIITVDTGIASVHEANVAKELDIDLIITDHHEPQDTLPDAFAIVHPKCSPDYPFKELAGVGVAFKFAEHLLGYFPEHLLDLAAIGTIADLVPLVSENRILAYYGLRKLTVTNRHGLNALKKLCKIEGNVTEEDVGFLIGPRLNAVGRLQDADLAVQLLLTDDPNEAEELAEMIQDLNKERQKIVADIVKEAEKMVQPIENNGVIIVAKEGWNEGVLGIVASRLVRKYDRPAIVLAVNPENESVKGSARSIPAFDLFKNCMKVRSLFTSFGGHAQAAGMTLPLNNLQRLQDELNIAINDQLTKEDFKQVIEISKTLAIPEMNETLVNEINRLAPFGMANPKPIFHLKETPTDIRQLGNMKKHLKVQFRQDAESVEGIGFGFGSHFDCISQQTPVSLVGELGINEWNGNKKVQIVIQDIKIDEWQLFDYRGKKDLDILPIVKENEDTLIVCSRVTEIIPKQANHLIYGAGLDTLSKLNTLFIYDLPDSLTDLKEIIKKTKPSRIYACYHVEDSSYMKVFPTRDDFKWFYALIRTKKIIDLNKEIDIIKDRRAWTQDLILFMSKVFFELEFVTIVNGILKLNPNPAKKDLQESKVFQQRLNQAEIEKTLYYSNYDKLKEWFSTCIDVAEVPKEEPTHGLQKIY</sequence>
<dbReference type="GO" id="GO:0006281">
    <property type="term" value="P:DNA repair"/>
    <property type="evidence" value="ECO:0007669"/>
    <property type="project" value="InterPro"/>
</dbReference>
<evidence type="ECO:0000256" key="6">
    <source>
        <dbReference type="SAM" id="Coils"/>
    </source>
</evidence>